<evidence type="ECO:0000256" key="18">
    <source>
        <dbReference type="ARBA" id="ARBA00023198"/>
    </source>
</evidence>
<gene>
    <name evidence="23" type="primary">LOC101652025</name>
</gene>
<dbReference type="PANTHER" id="PTHR10630">
    <property type="entry name" value="MONOCYTE DIFFERENTIATION ANTIGEN CD14"/>
    <property type="match status" value="1"/>
</dbReference>
<evidence type="ECO:0000256" key="4">
    <source>
        <dbReference type="ARBA" id="ARBA00004613"/>
    </source>
</evidence>
<evidence type="ECO:0000313" key="23">
    <source>
        <dbReference type="RefSeq" id="XP_004697086.1"/>
    </source>
</evidence>
<proteinExistence type="predicted"/>
<evidence type="ECO:0000256" key="20">
    <source>
        <dbReference type="ARBA" id="ARBA00031013"/>
    </source>
</evidence>
<dbReference type="Proteomes" id="UP000694863">
    <property type="component" value="Unplaced"/>
</dbReference>
<keyword evidence="6" id="KW-1003">Cell membrane</keyword>
<evidence type="ECO:0000313" key="22">
    <source>
        <dbReference type="Proteomes" id="UP000694863"/>
    </source>
</evidence>
<keyword evidence="14" id="KW-0333">Golgi apparatus</keyword>
<comment type="subcellular location">
    <subcellularLocation>
        <location evidence="3">Cell membrane</location>
        <topology evidence="3">Lipid-anchor</topology>
        <topology evidence="3">GPI-anchor</topology>
    </subcellularLocation>
    <subcellularLocation>
        <location evidence="2">Golgi apparatus</location>
    </subcellularLocation>
    <subcellularLocation>
        <location evidence="1">Membrane raft</location>
    </subcellularLocation>
    <subcellularLocation>
        <location evidence="4">Secreted</location>
    </subcellularLocation>
</comment>
<keyword evidence="13" id="KW-0391">Immunity</keyword>
<keyword evidence="22" id="KW-1185">Reference proteome</keyword>
<keyword evidence="15" id="KW-0472">Membrane</keyword>
<accession>A0ABM0ICP9</accession>
<dbReference type="RefSeq" id="XP_004697086.1">
    <property type="nucleotide sequence ID" value="XM_004697029.2"/>
</dbReference>
<evidence type="ECO:0000256" key="14">
    <source>
        <dbReference type="ARBA" id="ARBA00023034"/>
    </source>
</evidence>
<dbReference type="Gene3D" id="3.80.10.10">
    <property type="entry name" value="Ribonuclease Inhibitor"/>
    <property type="match status" value="1"/>
</dbReference>
<keyword evidence="7" id="KW-0964">Secreted</keyword>
<keyword evidence="18" id="KW-0395">Inflammatory response</keyword>
<dbReference type="SUPFAM" id="SSF52047">
    <property type="entry name" value="RNI-like"/>
    <property type="match status" value="1"/>
</dbReference>
<evidence type="ECO:0000256" key="17">
    <source>
        <dbReference type="ARBA" id="ARBA00023180"/>
    </source>
</evidence>
<evidence type="ECO:0000256" key="11">
    <source>
        <dbReference type="ARBA" id="ARBA00022729"/>
    </source>
</evidence>
<reference evidence="23" key="1">
    <citation type="submission" date="2025-08" db="UniProtKB">
        <authorList>
            <consortium name="RefSeq"/>
        </authorList>
    </citation>
    <scope>IDENTIFICATION</scope>
</reference>
<keyword evidence="10" id="KW-0336">GPI-anchor</keyword>
<name>A0ABM0ICP9_ECHTE</name>
<evidence type="ECO:0000256" key="19">
    <source>
        <dbReference type="ARBA" id="ARBA00023288"/>
    </source>
</evidence>
<protein>
    <recommendedName>
        <fullName evidence="5">Monocyte differentiation antigen CD14</fullName>
    </recommendedName>
    <alternativeName>
        <fullName evidence="20">Myeloid cell-specific leucine-rich glycoprotein</fullName>
    </alternativeName>
</protein>
<evidence type="ECO:0000256" key="7">
    <source>
        <dbReference type="ARBA" id="ARBA00022525"/>
    </source>
</evidence>
<keyword evidence="17" id="KW-0325">Glycoprotein</keyword>
<keyword evidence="8" id="KW-0399">Innate immunity</keyword>
<dbReference type="InterPro" id="IPR016337">
    <property type="entry name" value="Monocyte_diff_Ag_CD14"/>
</dbReference>
<evidence type="ECO:0000256" key="10">
    <source>
        <dbReference type="ARBA" id="ARBA00022622"/>
    </source>
</evidence>
<evidence type="ECO:0000256" key="2">
    <source>
        <dbReference type="ARBA" id="ARBA00004555"/>
    </source>
</evidence>
<evidence type="ECO:0000256" key="12">
    <source>
        <dbReference type="ARBA" id="ARBA00022737"/>
    </source>
</evidence>
<sequence length="467" mass="49909">MGHPGTPKASDALQLPFSHDASSITKFPRREVRLQVEPVVGRHRNGKGDQSSLDETKFTDQEDYVTFKGQTGIAWELGGERVPLFGKEAEALQSVLGRSGPRTMEFPPGFLLLLLLPLLCAASAVLPEPEFETEPCELDDDDYLCVCNFSGSEPYWASGYQCMAAVAVEIRGGGHNLEKFLEVADTDPGQYADMVKALRVRRLTVGAARVPARLLFAVLRALGYSRLEELTLEDLEVTGTALPPLLEATGPALSTLRLRNVSWAAGGAWLAELQRRLKPNLKVLSVTQAHPIAFSCEQLGAFPALTTLDLSDNPGLGERGLPAALCPHKFPALQVLQLRHSGMETPSGVCAALAATAVQPQHLDLSRNALRPAASPGAPPCVWPSTLSSLSLAFAGLEQVPKGLPAKLSRLDLSCNRLNRAPRPDELPQVEHLTLAGNPFLGPGATKPREGPQTSGATGVCGRSPPA</sequence>
<evidence type="ECO:0000256" key="3">
    <source>
        <dbReference type="ARBA" id="ARBA00004609"/>
    </source>
</evidence>
<dbReference type="GeneID" id="101652025"/>
<feature type="region of interest" description="Disordered" evidence="21">
    <location>
        <begin position="437"/>
        <end position="467"/>
    </location>
</feature>
<dbReference type="PANTHER" id="PTHR10630:SF3">
    <property type="entry name" value="MONOCYTE DIFFERENTIATION ANTIGEN CD14"/>
    <property type="match status" value="1"/>
</dbReference>
<evidence type="ECO:0000256" key="21">
    <source>
        <dbReference type="SAM" id="MobiDB-lite"/>
    </source>
</evidence>
<evidence type="ECO:0000256" key="9">
    <source>
        <dbReference type="ARBA" id="ARBA00022614"/>
    </source>
</evidence>
<keyword evidence="11" id="KW-0732">Signal</keyword>
<evidence type="ECO:0000256" key="16">
    <source>
        <dbReference type="ARBA" id="ARBA00023157"/>
    </source>
</evidence>
<evidence type="ECO:0000256" key="13">
    <source>
        <dbReference type="ARBA" id="ARBA00022859"/>
    </source>
</evidence>
<keyword evidence="16" id="KW-1015">Disulfide bond</keyword>
<keyword evidence="12" id="KW-0677">Repeat</keyword>
<dbReference type="InterPro" id="IPR032675">
    <property type="entry name" value="LRR_dom_sf"/>
</dbReference>
<evidence type="ECO:0000256" key="6">
    <source>
        <dbReference type="ARBA" id="ARBA00022475"/>
    </source>
</evidence>
<organism evidence="22 23">
    <name type="scientific">Echinops telfairi</name>
    <name type="common">Lesser hedgehog tenrec</name>
    <dbReference type="NCBI Taxonomy" id="9371"/>
    <lineage>
        <taxon>Eukaryota</taxon>
        <taxon>Metazoa</taxon>
        <taxon>Chordata</taxon>
        <taxon>Craniata</taxon>
        <taxon>Vertebrata</taxon>
        <taxon>Euteleostomi</taxon>
        <taxon>Mammalia</taxon>
        <taxon>Eutheria</taxon>
        <taxon>Afrotheria</taxon>
        <taxon>Tenrecidae</taxon>
        <taxon>Tenrecinae</taxon>
        <taxon>Echinops</taxon>
    </lineage>
</organism>
<evidence type="ECO:0000256" key="1">
    <source>
        <dbReference type="ARBA" id="ARBA00004285"/>
    </source>
</evidence>
<evidence type="ECO:0000256" key="8">
    <source>
        <dbReference type="ARBA" id="ARBA00022588"/>
    </source>
</evidence>
<evidence type="ECO:0000256" key="5">
    <source>
        <dbReference type="ARBA" id="ARBA00020237"/>
    </source>
</evidence>
<keyword evidence="9" id="KW-0433">Leucine-rich repeat</keyword>
<evidence type="ECO:0000256" key="15">
    <source>
        <dbReference type="ARBA" id="ARBA00023136"/>
    </source>
</evidence>
<keyword evidence="19" id="KW-0449">Lipoprotein</keyword>